<protein>
    <recommendedName>
        <fullName evidence="4">Oxidoreductase</fullName>
    </recommendedName>
</protein>
<dbReference type="Gene3D" id="3.30.360.10">
    <property type="entry name" value="Dihydrodipicolinate Reductase, domain 2"/>
    <property type="match status" value="1"/>
</dbReference>
<dbReference type="InterPro" id="IPR055170">
    <property type="entry name" value="GFO_IDH_MocA-like_dom"/>
</dbReference>
<reference evidence="3" key="1">
    <citation type="journal article" date="2011" name="Environ. Microbiol.">
        <title>Genomic insights into the metabolic potential of the polycyclic aromatic hydrocarbon degrading sulfate-reducing Deltaproteobacterium N47.</title>
        <authorList>
            <person name="Bergmann F."/>
            <person name="Selesi D."/>
            <person name="Weinmaier T."/>
            <person name="Tischler P."/>
            <person name="Rattei T."/>
            <person name="Meckenstock R.U."/>
        </authorList>
    </citation>
    <scope>NUCLEOTIDE SEQUENCE</scope>
</reference>
<evidence type="ECO:0000313" key="3">
    <source>
        <dbReference type="EMBL" id="CBX31408.1"/>
    </source>
</evidence>
<dbReference type="Pfam" id="PF22725">
    <property type="entry name" value="GFO_IDH_MocA_C3"/>
    <property type="match status" value="1"/>
</dbReference>
<dbReference type="InterPro" id="IPR051450">
    <property type="entry name" value="Gfo/Idh/MocA_Oxidoreductases"/>
</dbReference>
<dbReference type="PANTHER" id="PTHR43377:SF6">
    <property type="entry name" value="GFO_IDH_MOCA-LIKE OXIDOREDUCTASE N-TERMINAL DOMAIN-CONTAINING PROTEIN"/>
    <property type="match status" value="1"/>
</dbReference>
<dbReference type="InterPro" id="IPR036291">
    <property type="entry name" value="NAD(P)-bd_dom_sf"/>
</dbReference>
<organism evidence="3">
    <name type="scientific">uncultured Desulfobacterium sp</name>
    <dbReference type="NCBI Taxonomy" id="201089"/>
    <lineage>
        <taxon>Bacteria</taxon>
        <taxon>Pseudomonadati</taxon>
        <taxon>Thermodesulfobacteriota</taxon>
        <taxon>Desulfobacteria</taxon>
        <taxon>Desulfobacterales</taxon>
        <taxon>Desulfobacteriaceae</taxon>
        <taxon>Desulfobacterium</taxon>
        <taxon>environmental samples</taxon>
    </lineage>
</organism>
<accession>E1YJF4</accession>
<dbReference type="GO" id="GO:0000166">
    <property type="term" value="F:nucleotide binding"/>
    <property type="evidence" value="ECO:0007669"/>
    <property type="project" value="InterPro"/>
</dbReference>
<feature type="domain" description="Gfo/Idh/MocA-like oxidoreductase N-terminal" evidence="1">
    <location>
        <begin position="2"/>
        <end position="121"/>
    </location>
</feature>
<dbReference type="EMBL" id="FR695877">
    <property type="protein sequence ID" value="CBX31408.1"/>
    <property type="molecule type" value="Genomic_DNA"/>
</dbReference>
<dbReference type="Gene3D" id="3.40.50.720">
    <property type="entry name" value="NAD(P)-binding Rossmann-like Domain"/>
    <property type="match status" value="1"/>
</dbReference>
<feature type="domain" description="GFO/IDH/MocA-like oxidoreductase" evidence="2">
    <location>
        <begin position="129"/>
        <end position="235"/>
    </location>
</feature>
<dbReference type="AlphaFoldDB" id="E1YJF4"/>
<dbReference type="PANTHER" id="PTHR43377">
    <property type="entry name" value="BILIVERDIN REDUCTASE A"/>
    <property type="match status" value="1"/>
</dbReference>
<evidence type="ECO:0000259" key="1">
    <source>
        <dbReference type="Pfam" id="PF01408"/>
    </source>
</evidence>
<dbReference type="InterPro" id="IPR000683">
    <property type="entry name" value="Gfo/Idh/MocA-like_OxRdtase_N"/>
</dbReference>
<evidence type="ECO:0008006" key="4">
    <source>
        <dbReference type="Google" id="ProtNLM"/>
    </source>
</evidence>
<name>E1YJF4_9BACT</name>
<dbReference type="SUPFAM" id="SSF51735">
    <property type="entry name" value="NAD(P)-binding Rossmann-fold domains"/>
    <property type="match status" value="1"/>
</dbReference>
<gene>
    <name evidence="3" type="ORF">N47_E49200</name>
</gene>
<sequence>MINVGIIGYGYWGPNLVRNFSTAEGSEVLYVCDTNTQSLKKALKRHPGIKITTDLQELIKDPDIDAVAIATPVFTHFELAKMALEEGKNVFIEKPFTYTGIEAEKLVELAEKKNLKIMVDHTFLYTGAVRRIKQLVDDKVLGDIYYYDSTRVNLGLFQHDVNVVWDLAPHDISIMLYVLNEKPKAVIATGAEHFNRGLEDVAYLTFYFSNNLIAHINVNWLSPIKMRTTLIGGQKKMLVWNDLEPDEKIKIYDKGVQVKTKEGKYNLLVSYRSGDMWAPRIDHSEALQLTAESFVNYLNGGGKVVNDGTAGLEVVRMLEASASSLKNNGKMVYL</sequence>
<evidence type="ECO:0000259" key="2">
    <source>
        <dbReference type="Pfam" id="PF22725"/>
    </source>
</evidence>
<dbReference type="SUPFAM" id="SSF55347">
    <property type="entry name" value="Glyceraldehyde-3-phosphate dehydrogenase-like, C-terminal domain"/>
    <property type="match status" value="1"/>
</dbReference>
<dbReference type="Pfam" id="PF01408">
    <property type="entry name" value="GFO_IDH_MocA"/>
    <property type="match status" value="1"/>
</dbReference>
<proteinExistence type="predicted"/>